<feature type="compositionally biased region" description="Acidic residues" evidence="1">
    <location>
        <begin position="126"/>
        <end position="135"/>
    </location>
</feature>
<feature type="compositionally biased region" description="Polar residues" evidence="1">
    <location>
        <begin position="37"/>
        <end position="47"/>
    </location>
</feature>
<dbReference type="AlphaFoldDB" id="A0A0H2RZW3"/>
<gene>
    <name evidence="2" type="ORF">SCHPADRAFT_887088</name>
</gene>
<feature type="compositionally biased region" description="Low complexity" evidence="1">
    <location>
        <begin position="96"/>
        <end position="106"/>
    </location>
</feature>
<dbReference type="EMBL" id="KQ085906">
    <property type="protein sequence ID" value="KLO17289.1"/>
    <property type="molecule type" value="Genomic_DNA"/>
</dbReference>
<organism evidence="2 3">
    <name type="scientific">Schizopora paradoxa</name>
    <dbReference type="NCBI Taxonomy" id="27342"/>
    <lineage>
        <taxon>Eukaryota</taxon>
        <taxon>Fungi</taxon>
        <taxon>Dikarya</taxon>
        <taxon>Basidiomycota</taxon>
        <taxon>Agaricomycotina</taxon>
        <taxon>Agaricomycetes</taxon>
        <taxon>Hymenochaetales</taxon>
        <taxon>Schizoporaceae</taxon>
        <taxon>Schizopora</taxon>
    </lineage>
</organism>
<dbReference type="Proteomes" id="UP000053477">
    <property type="component" value="Unassembled WGS sequence"/>
</dbReference>
<dbReference type="InParanoid" id="A0A0H2RZW3"/>
<feature type="compositionally biased region" description="Polar residues" evidence="1">
    <location>
        <begin position="61"/>
        <end position="85"/>
    </location>
</feature>
<proteinExistence type="predicted"/>
<accession>A0A0H2RZW3</accession>
<sequence length="337" mass="36722">MANSSITPTEDTFIDSKGIYSSAAPLEPTNFFELDQRQQNVSQSGAPSVSFAEVVPPSPHTRPTTSFGPAKCTSVSPPAALTTQICGDRYVVPDPSTSSSNSRRSSAPARLEGAHSSRYHSNETDGNVEEEEEDDCDYDSDATIDIDDPSMPLADTGHPLRRMSESYALVLMRQMRQGKFADQVEELTPERSLRGHRWSICVPRSHISALDVEDPEEEDEEDFGDDESDGSGELEGEEEDWDGFDSGSQSSFLSFGDEGDSVQNLRERLDELNSPLISVSKRLSVIQSAIEAMAGVEHEDITTPFPSRASFACFDDAKSLSEPSVEGDSCATQEAPF</sequence>
<keyword evidence="3" id="KW-1185">Reference proteome</keyword>
<evidence type="ECO:0000313" key="2">
    <source>
        <dbReference type="EMBL" id="KLO17289.1"/>
    </source>
</evidence>
<protein>
    <submittedName>
        <fullName evidence="2">Uncharacterized protein</fullName>
    </submittedName>
</protein>
<name>A0A0H2RZW3_9AGAM</name>
<feature type="region of interest" description="Disordered" evidence="1">
    <location>
        <begin position="209"/>
        <end position="258"/>
    </location>
</feature>
<feature type="region of interest" description="Disordered" evidence="1">
    <location>
        <begin position="35"/>
        <end position="135"/>
    </location>
</feature>
<evidence type="ECO:0000313" key="3">
    <source>
        <dbReference type="Proteomes" id="UP000053477"/>
    </source>
</evidence>
<evidence type="ECO:0000256" key="1">
    <source>
        <dbReference type="SAM" id="MobiDB-lite"/>
    </source>
</evidence>
<feature type="compositionally biased region" description="Acidic residues" evidence="1">
    <location>
        <begin position="211"/>
        <end position="243"/>
    </location>
</feature>
<feature type="compositionally biased region" description="Basic and acidic residues" evidence="1">
    <location>
        <begin position="112"/>
        <end position="123"/>
    </location>
</feature>
<reference evidence="2 3" key="1">
    <citation type="submission" date="2015-04" db="EMBL/GenBank/DDBJ databases">
        <title>Complete genome sequence of Schizopora paradoxa KUC8140, a cosmopolitan wood degrader in East Asia.</title>
        <authorList>
            <consortium name="DOE Joint Genome Institute"/>
            <person name="Min B."/>
            <person name="Park H."/>
            <person name="Jang Y."/>
            <person name="Kim J.-J."/>
            <person name="Kim K.H."/>
            <person name="Pangilinan J."/>
            <person name="Lipzen A."/>
            <person name="Riley R."/>
            <person name="Grigoriev I.V."/>
            <person name="Spatafora J.W."/>
            <person name="Choi I.-G."/>
        </authorList>
    </citation>
    <scope>NUCLEOTIDE SEQUENCE [LARGE SCALE GENOMIC DNA]</scope>
    <source>
        <strain evidence="2 3">KUC8140</strain>
    </source>
</reference>